<dbReference type="EC" id="2.5.1.18" evidence="6"/>
<evidence type="ECO:0000256" key="5">
    <source>
        <dbReference type="ARBA" id="ARBA00049544"/>
    </source>
</evidence>
<comment type="function">
    <text evidence="6">Exhibits glutathione-dependent thiol transferase activity. Has high dehydroascorbate reductase activity and may contribute to the recycling of ascorbic acid. Participates in the biotransformation of inorganic arsenic and reduces monomethylarsonic acid (MMA).</text>
</comment>
<dbReference type="PROSITE" id="PS50405">
    <property type="entry name" value="GST_CTER"/>
    <property type="match status" value="1"/>
</dbReference>
<dbReference type="GO" id="GO:0045174">
    <property type="term" value="F:glutathione dehydrogenase (ascorbate) activity"/>
    <property type="evidence" value="ECO:0007669"/>
    <property type="project" value="UniProtKB-UniRule"/>
</dbReference>
<dbReference type="InterPro" id="IPR036249">
    <property type="entry name" value="Thioredoxin-like_sf"/>
</dbReference>
<dbReference type="SUPFAM" id="SSF47616">
    <property type="entry name" value="GST C-terminal domain-like"/>
    <property type="match status" value="1"/>
</dbReference>
<evidence type="ECO:0000256" key="2">
    <source>
        <dbReference type="ARBA" id="ARBA00023002"/>
    </source>
</evidence>
<evidence type="ECO:0000256" key="1">
    <source>
        <dbReference type="ARBA" id="ARBA00011067"/>
    </source>
</evidence>
<comment type="catalytic activity">
    <reaction evidence="3 6">
        <text>RX + glutathione = an S-substituted glutathione + a halide anion + H(+)</text>
        <dbReference type="Rhea" id="RHEA:16437"/>
        <dbReference type="ChEBI" id="CHEBI:15378"/>
        <dbReference type="ChEBI" id="CHEBI:16042"/>
        <dbReference type="ChEBI" id="CHEBI:17792"/>
        <dbReference type="ChEBI" id="CHEBI:57925"/>
        <dbReference type="ChEBI" id="CHEBI:90779"/>
        <dbReference type="EC" id="2.5.1.18"/>
    </reaction>
</comment>
<dbReference type="InterPro" id="IPR040079">
    <property type="entry name" value="Glutathione_S-Trfase"/>
</dbReference>
<dbReference type="InterPro" id="IPR036282">
    <property type="entry name" value="Glutathione-S-Trfase_C_sf"/>
</dbReference>
<reference evidence="9" key="1">
    <citation type="submission" date="2021-09" db="EMBL/GenBank/DDBJ databases">
        <authorList>
            <consortium name="Pathogen Informatics"/>
        </authorList>
    </citation>
    <scope>NUCLEOTIDE SEQUENCE</scope>
</reference>
<organism evidence="9 10">
    <name type="scientific">Cercopithifilaria johnstoni</name>
    <dbReference type="NCBI Taxonomy" id="2874296"/>
    <lineage>
        <taxon>Eukaryota</taxon>
        <taxon>Metazoa</taxon>
        <taxon>Ecdysozoa</taxon>
        <taxon>Nematoda</taxon>
        <taxon>Chromadorea</taxon>
        <taxon>Rhabditida</taxon>
        <taxon>Spirurina</taxon>
        <taxon>Spiruromorpha</taxon>
        <taxon>Filarioidea</taxon>
        <taxon>Onchocercidae</taxon>
        <taxon>Cercopithifilaria</taxon>
    </lineage>
</organism>
<dbReference type="GO" id="GO:0006749">
    <property type="term" value="P:glutathione metabolic process"/>
    <property type="evidence" value="ECO:0007669"/>
    <property type="project" value="UniProtKB-UniRule"/>
</dbReference>
<dbReference type="SFLD" id="SFLDG00358">
    <property type="entry name" value="Main_(cytGST)"/>
    <property type="match status" value="1"/>
</dbReference>
<dbReference type="GO" id="GO:0005737">
    <property type="term" value="C:cytoplasm"/>
    <property type="evidence" value="ECO:0007669"/>
    <property type="project" value="InterPro"/>
</dbReference>
<dbReference type="PROSITE" id="PS50404">
    <property type="entry name" value="GST_NTER"/>
    <property type="match status" value="1"/>
</dbReference>
<dbReference type="Gene3D" id="1.20.1050.10">
    <property type="match status" value="1"/>
</dbReference>
<dbReference type="SUPFAM" id="SSF52833">
    <property type="entry name" value="Thioredoxin-like"/>
    <property type="match status" value="1"/>
</dbReference>
<comment type="similarity">
    <text evidence="1 6">Belongs to the GST superfamily. Omega family.</text>
</comment>
<dbReference type="Pfam" id="PF13410">
    <property type="entry name" value="GST_C_2"/>
    <property type="match status" value="1"/>
</dbReference>
<dbReference type="InterPro" id="IPR050983">
    <property type="entry name" value="GST_Omega/HSP26"/>
</dbReference>
<keyword evidence="10" id="KW-1185">Reference proteome</keyword>
<dbReference type="PANTHER" id="PTHR43968">
    <property type="match status" value="1"/>
</dbReference>
<dbReference type="InterPro" id="IPR004045">
    <property type="entry name" value="Glutathione_S-Trfase_N"/>
</dbReference>
<dbReference type="PANTHER" id="PTHR43968:SF6">
    <property type="entry name" value="GLUTATHIONE S-TRANSFERASE OMEGA"/>
    <property type="match status" value="1"/>
</dbReference>
<dbReference type="GO" id="GO:0050610">
    <property type="term" value="F:methylarsonate reductase activity"/>
    <property type="evidence" value="ECO:0007669"/>
    <property type="project" value="UniProtKB-UniRule"/>
</dbReference>
<comment type="caution">
    <text evidence="9">The sequence shown here is derived from an EMBL/GenBank/DDBJ whole genome shotgun (WGS) entry which is preliminary data.</text>
</comment>
<keyword evidence="2 6" id="KW-0560">Oxidoreductase</keyword>
<dbReference type="FunFam" id="3.40.30.10:FF:000123">
    <property type="entry name" value="Glutathione transferase o1"/>
    <property type="match status" value="1"/>
</dbReference>
<dbReference type="InterPro" id="IPR005442">
    <property type="entry name" value="GST_omega"/>
</dbReference>
<dbReference type="EMBL" id="CAKAEH010000204">
    <property type="protein sequence ID" value="CAG9530236.1"/>
    <property type="molecule type" value="Genomic_DNA"/>
</dbReference>
<dbReference type="GO" id="GO:0004364">
    <property type="term" value="F:glutathione transferase activity"/>
    <property type="evidence" value="ECO:0007669"/>
    <property type="project" value="UniProtKB-UniRule"/>
</dbReference>
<evidence type="ECO:0000256" key="6">
    <source>
        <dbReference type="RuleBase" id="RU368071"/>
    </source>
</evidence>
<accession>A0A8J2MIK6</accession>
<dbReference type="PRINTS" id="PR01625">
    <property type="entry name" value="GSTRNSFRASEO"/>
</dbReference>
<feature type="domain" description="GST N-terminal" evidence="7">
    <location>
        <begin position="22"/>
        <end position="100"/>
    </location>
</feature>
<feature type="domain" description="GST C-terminal" evidence="8">
    <location>
        <begin position="105"/>
        <end position="241"/>
    </location>
</feature>
<dbReference type="AlphaFoldDB" id="A0A8J2MIK6"/>
<dbReference type="SFLD" id="SFLDS00019">
    <property type="entry name" value="Glutathione_Transferase_(cytos"/>
    <property type="match status" value="1"/>
</dbReference>
<gene>
    <name evidence="9" type="ORF">CJOHNSTONI_LOCUS750</name>
</gene>
<evidence type="ECO:0000256" key="3">
    <source>
        <dbReference type="ARBA" id="ARBA00047960"/>
    </source>
</evidence>
<evidence type="ECO:0000259" key="7">
    <source>
        <dbReference type="PROSITE" id="PS50404"/>
    </source>
</evidence>
<sequence>MESKNKSNQYLNTDDPEPSLHGIVRIYSTRFCPYCERVLIAAHKKNIPFDVLYTNPHKRPKWFFLKNPEGIVPALEHNGRLINDSRVIIEYLDEAFPERNILSNEPYVRAKQRYYTTKLEPICETIKQMSYLTKLVDNTTILATKLAAAENLLQSPFYSGEVPSLPDIMLFPFIHRLHVIRKFGRNNFLDNYFPNNYPKLVKWFITMRNTPEIQAVQESEKYLKDFLSGINSKTNQNATNFNAEIKSDSNPLHH</sequence>
<dbReference type="OrthoDB" id="5800246at2759"/>
<dbReference type="Pfam" id="PF13417">
    <property type="entry name" value="GST_N_3"/>
    <property type="match status" value="1"/>
</dbReference>
<dbReference type="EC" id="1.20.4.2" evidence="6"/>
<comment type="catalytic activity">
    <reaction evidence="4 6">
        <text>methylarsonate + 2 glutathione + H(+) = methylarsonous acid + glutathione disulfide + H2O</text>
        <dbReference type="Rhea" id="RHEA:15969"/>
        <dbReference type="ChEBI" id="CHEBI:15377"/>
        <dbReference type="ChEBI" id="CHEBI:15378"/>
        <dbReference type="ChEBI" id="CHEBI:17826"/>
        <dbReference type="ChEBI" id="CHEBI:33409"/>
        <dbReference type="ChEBI" id="CHEBI:57925"/>
        <dbReference type="ChEBI" id="CHEBI:58297"/>
        <dbReference type="EC" id="1.20.4.2"/>
    </reaction>
</comment>
<proteinExistence type="inferred from homology"/>
<keyword evidence="6" id="KW-0808">Transferase</keyword>
<dbReference type="Proteomes" id="UP000746747">
    <property type="component" value="Unassembled WGS sequence"/>
</dbReference>
<evidence type="ECO:0000313" key="9">
    <source>
        <dbReference type="EMBL" id="CAG9530236.1"/>
    </source>
</evidence>
<dbReference type="InterPro" id="IPR010987">
    <property type="entry name" value="Glutathione-S-Trfase_C-like"/>
</dbReference>
<comment type="catalytic activity">
    <reaction evidence="5 6">
        <text>L-dehydroascorbate + 2 glutathione = glutathione disulfide + L-ascorbate</text>
        <dbReference type="Rhea" id="RHEA:24424"/>
        <dbReference type="ChEBI" id="CHEBI:38290"/>
        <dbReference type="ChEBI" id="CHEBI:57925"/>
        <dbReference type="ChEBI" id="CHEBI:58297"/>
        <dbReference type="ChEBI" id="CHEBI:58539"/>
        <dbReference type="EC" id="1.8.5.1"/>
    </reaction>
</comment>
<evidence type="ECO:0000313" key="10">
    <source>
        <dbReference type="Proteomes" id="UP000746747"/>
    </source>
</evidence>
<dbReference type="EC" id="1.8.5.1" evidence="6"/>
<dbReference type="Gene3D" id="3.40.30.10">
    <property type="entry name" value="Glutaredoxin"/>
    <property type="match status" value="1"/>
</dbReference>
<name>A0A8J2MIK6_9BILA</name>
<evidence type="ECO:0000256" key="4">
    <source>
        <dbReference type="ARBA" id="ARBA00048353"/>
    </source>
</evidence>
<evidence type="ECO:0000259" key="8">
    <source>
        <dbReference type="PROSITE" id="PS50405"/>
    </source>
</evidence>
<protein>
    <recommendedName>
        <fullName evidence="6">Glutathione S-transferase omega</fullName>
        <shortName evidence="6">GSTO</shortName>
        <ecNumber evidence="6">1.20.4.2</ecNumber>
        <ecNumber evidence="6">1.8.5.1</ecNumber>
        <ecNumber evidence="6">2.5.1.18</ecNumber>
    </recommendedName>
    <alternativeName>
        <fullName evidence="6">Glutathione-dependent dehydroascorbate reductase</fullName>
    </alternativeName>
    <alternativeName>
        <fullName evidence="6">Monomethylarsonic acid reductase</fullName>
    </alternativeName>
</protein>